<evidence type="ECO:0000313" key="2">
    <source>
        <dbReference type="Proteomes" id="UP001293254"/>
    </source>
</evidence>
<evidence type="ECO:0000313" key="1">
    <source>
        <dbReference type="EMBL" id="KAK4434963.1"/>
    </source>
</evidence>
<reference evidence="1" key="1">
    <citation type="submission" date="2020-06" db="EMBL/GenBank/DDBJ databases">
        <authorList>
            <person name="Li T."/>
            <person name="Hu X."/>
            <person name="Zhang T."/>
            <person name="Song X."/>
            <person name="Zhang H."/>
            <person name="Dai N."/>
            <person name="Sheng W."/>
            <person name="Hou X."/>
            <person name="Wei L."/>
        </authorList>
    </citation>
    <scope>NUCLEOTIDE SEQUENCE</scope>
    <source>
        <strain evidence="1">3651</strain>
        <tissue evidence="1">Leaf</tissue>
    </source>
</reference>
<gene>
    <name evidence="1" type="ORF">Salat_0659300</name>
</gene>
<dbReference type="AlphaFoldDB" id="A0AAE1YS01"/>
<sequence length="173" mass="19120">MPLPKTNLTAAPLQFGLLAFSIPHPFTAPNYRASITSFTFQTVASGDGGTLTDAFPKSPTQTKRRTKMEHCESPMSNVTSAYGDMKVSRNGALTVQVLPSRKNSSLHKANPPPLLLRRGYRHCYTCHTAQLQRLLTAAKRRQRPPPPIHFANAALAMPPRSVAFAQPLPFYHR</sequence>
<protein>
    <submittedName>
        <fullName evidence="1">Uncharacterized protein</fullName>
    </submittedName>
</protein>
<proteinExistence type="predicted"/>
<organism evidence="1 2">
    <name type="scientific">Sesamum alatum</name>
    <dbReference type="NCBI Taxonomy" id="300844"/>
    <lineage>
        <taxon>Eukaryota</taxon>
        <taxon>Viridiplantae</taxon>
        <taxon>Streptophyta</taxon>
        <taxon>Embryophyta</taxon>
        <taxon>Tracheophyta</taxon>
        <taxon>Spermatophyta</taxon>
        <taxon>Magnoliopsida</taxon>
        <taxon>eudicotyledons</taxon>
        <taxon>Gunneridae</taxon>
        <taxon>Pentapetalae</taxon>
        <taxon>asterids</taxon>
        <taxon>lamiids</taxon>
        <taxon>Lamiales</taxon>
        <taxon>Pedaliaceae</taxon>
        <taxon>Sesamum</taxon>
    </lineage>
</organism>
<comment type="caution">
    <text evidence="1">The sequence shown here is derived from an EMBL/GenBank/DDBJ whole genome shotgun (WGS) entry which is preliminary data.</text>
</comment>
<keyword evidence="2" id="KW-1185">Reference proteome</keyword>
<dbReference type="EMBL" id="JACGWO010000002">
    <property type="protein sequence ID" value="KAK4434963.1"/>
    <property type="molecule type" value="Genomic_DNA"/>
</dbReference>
<accession>A0AAE1YS01</accession>
<name>A0AAE1YS01_9LAMI</name>
<dbReference type="Proteomes" id="UP001293254">
    <property type="component" value="Unassembled WGS sequence"/>
</dbReference>
<reference evidence="1" key="2">
    <citation type="journal article" date="2024" name="Plant">
        <title>Genomic evolution and insights into agronomic trait innovations of Sesamum species.</title>
        <authorList>
            <person name="Miao H."/>
            <person name="Wang L."/>
            <person name="Qu L."/>
            <person name="Liu H."/>
            <person name="Sun Y."/>
            <person name="Le M."/>
            <person name="Wang Q."/>
            <person name="Wei S."/>
            <person name="Zheng Y."/>
            <person name="Lin W."/>
            <person name="Duan Y."/>
            <person name="Cao H."/>
            <person name="Xiong S."/>
            <person name="Wang X."/>
            <person name="Wei L."/>
            <person name="Li C."/>
            <person name="Ma Q."/>
            <person name="Ju M."/>
            <person name="Zhao R."/>
            <person name="Li G."/>
            <person name="Mu C."/>
            <person name="Tian Q."/>
            <person name="Mei H."/>
            <person name="Zhang T."/>
            <person name="Gao T."/>
            <person name="Zhang H."/>
        </authorList>
    </citation>
    <scope>NUCLEOTIDE SEQUENCE</scope>
    <source>
        <strain evidence="1">3651</strain>
    </source>
</reference>